<feature type="signal peptide" evidence="7">
    <location>
        <begin position="1"/>
        <end position="31"/>
    </location>
</feature>
<keyword evidence="6" id="KW-0325">Glycoprotein</keyword>
<evidence type="ECO:0000256" key="2">
    <source>
        <dbReference type="ARBA" id="ARBA00022525"/>
    </source>
</evidence>
<protein>
    <submittedName>
        <fullName evidence="9">Leucine-rich repeat LGI family, member 2b</fullName>
    </submittedName>
</protein>
<evidence type="ECO:0000256" key="3">
    <source>
        <dbReference type="ARBA" id="ARBA00022614"/>
    </source>
</evidence>
<dbReference type="Gene3D" id="3.80.10.10">
    <property type="entry name" value="Ribonuclease Inhibitor"/>
    <property type="match status" value="1"/>
</dbReference>
<dbReference type="FunFam" id="3.80.10.10:FF:000017">
    <property type="entry name" value="leucine-rich repeat LGI family member 3"/>
    <property type="match status" value="1"/>
</dbReference>
<feature type="chain" id="PRO_5017387526" evidence="7">
    <location>
        <begin position="32"/>
        <end position="552"/>
    </location>
</feature>
<dbReference type="SUPFAM" id="SSF50978">
    <property type="entry name" value="WD40 repeat-like"/>
    <property type="match status" value="1"/>
</dbReference>
<reference evidence="9" key="1">
    <citation type="submission" date="2025-08" db="UniProtKB">
        <authorList>
            <consortium name="Ensembl"/>
        </authorList>
    </citation>
    <scope>IDENTIFICATION</scope>
</reference>
<evidence type="ECO:0000256" key="1">
    <source>
        <dbReference type="ARBA" id="ARBA00004613"/>
    </source>
</evidence>
<dbReference type="AlphaFoldDB" id="A0A3B4WRK3"/>
<keyword evidence="5" id="KW-0677">Repeat</keyword>
<proteinExistence type="predicted"/>
<dbReference type="SMART" id="SM00082">
    <property type="entry name" value="LRRCT"/>
    <property type="match status" value="1"/>
</dbReference>
<dbReference type="Proteomes" id="UP000261360">
    <property type="component" value="Unplaced"/>
</dbReference>
<dbReference type="InterPro" id="IPR036322">
    <property type="entry name" value="WD40_repeat_dom_sf"/>
</dbReference>
<organism evidence="9 10">
    <name type="scientific">Seriola lalandi dorsalis</name>
    <dbReference type="NCBI Taxonomy" id="1841481"/>
    <lineage>
        <taxon>Eukaryota</taxon>
        <taxon>Metazoa</taxon>
        <taxon>Chordata</taxon>
        <taxon>Craniata</taxon>
        <taxon>Vertebrata</taxon>
        <taxon>Euteleostomi</taxon>
        <taxon>Actinopterygii</taxon>
        <taxon>Neopterygii</taxon>
        <taxon>Teleostei</taxon>
        <taxon>Neoteleostei</taxon>
        <taxon>Acanthomorphata</taxon>
        <taxon>Carangaria</taxon>
        <taxon>Carangiformes</taxon>
        <taxon>Carangidae</taxon>
        <taxon>Seriola</taxon>
    </lineage>
</organism>
<keyword evidence="2" id="KW-0964">Secreted</keyword>
<evidence type="ECO:0000256" key="7">
    <source>
        <dbReference type="SAM" id="SignalP"/>
    </source>
</evidence>
<accession>A0A3B4WRK3</accession>
<dbReference type="STRING" id="1841481.ENSSLDP00000006530"/>
<keyword evidence="3" id="KW-0433">Leucine-rich repeat</keyword>
<name>A0A3B4WRK3_SERLL</name>
<sequence length="552" mass="62778">MVIITVSLPLGLIIWLLAGFALLYISGAVESKRNFKCPSGCSCSKETIICVGASQVPRTIPNEINSLSMVNGSIAEITEGMFSLMPSLQLLLLNANSLTTIKDDAFSGLPHLEYLFIEGNKIDTLTKNAFRGLRDLTHLSLANNQMRFLPRDLFFDLDSLLELDLRGNSFQCSCENKWLMTWLKNTNATVSDVFCAGPSDMKGKRLSDLPIPPGECISTDFVRHQSIPIQSMSADIFSFKEDIYVAMAAPNSNSCVVMEWDHIEMNFRKFDNITGKSVVGCKSVLIDNHVLIIVTQLFGGSHIYKFDDQQNKFTKFQTIEVFNISKPNDIEVFQIDSDWYFVIVDSSKAGLSTLYKWTNQPDRNETGFYSYQFLHEWFRDTDAEFVEVDGKCYLILASRSQSPVIFLWNKSTLKFILHSEIPNVDDVVAVKAFREEDELYLALTCYIGDSKVLKWTNKQFTEVQALPSRGAMILQPFTFTDRHYLALGSDYSFTQIYLWDVETKTFHKFKDIYVQSPRSFTVVTTDRRNFIFSSSLKGKSMVFEHIIVDLSL</sequence>
<keyword evidence="4 7" id="KW-0732">Signal</keyword>
<dbReference type="InterPro" id="IPR003591">
    <property type="entry name" value="Leu-rich_rpt_typical-subtyp"/>
</dbReference>
<evidence type="ECO:0000256" key="6">
    <source>
        <dbReference type="ARBA" id="ARBA00023180"/>
    </source>
</evidence>
<feature type="domain" description="LRRCT" evidence="8">
    <location>
        <begin position="168"/>
        <end position="217"/>
    </location>
</feature>
<dbReference type="SUPFAM" id="SSF52058">
    <property type="entry name" value="L domain-like"/>
    <property type="match status" value="1"/>
</dbReference>
<dbReference type="PANTHER" id="PTHR24367">
    <property type="entry name" value="LEUCINE-RICH REPEAT-CONTAINING PROTEIN"/>
    <property type="match status" value="1"/>
</dbReference>
<dbReference type="Ensembl" id="ENSSLDT00000006749.1">
    <property type="protein sequence ID" value="ENSSLDP00000006530.1"/>
    <property type="gene ID" value="ENSSLDG00000005189.1"/>
</dbReference>
<evidence type="ECO:0000256" key="5">
    <source>
        <dbReference type="ARBA" id="ARBA00022737"/>
    </source>
</evidence>
<dbReference type="InterPro" id="IPR032675">
    <property type="entry name" value="LRR_dom_sf"/>
</dbReference>
<dbReference type="GO" id="GO:1904862">
    <property type="term" value="P:inhibitory synapse assembly"/>
    <property type="evidence" value="ECO:0007669"/>
    <property type="project" value="TreeGrafter"/>
</dbReference>
<evidence type="ECO:0000256" key="4">
    <source>
        <dbReference type="ARBA" id="ARBA00022729"/>
    </source>
</evidence>
<reference evidence="9" key="2">
    <citation type="submission" date="2025-09" db="UniProtKB">
        <authorList>
            <consortium name="Ensembl"/>
        </authorList>
    </citation>
    <scope>IDENTIFICATION</scope>
</reference>
<dbReference type="InterPro" id="IPR001611">
    <property type="entry name" value="Leu-rich_rpt"/>
</dbReference>
<dbReference type="InterPro" id="IPR009039">
    <property type="entry name" value="EAR"/>
</dbReference>
<comment type="subcellular location">
    <subcellularLocation>
        <location evidence="1">Secreted</location>
    </subcellularLocation>
</comment>
<dbReference type="PROSITE" id="PS50912">
    <property type="entry name" value="EAR"/>
    <property type="match status" value="7"/>
</dbReference>
<evidence type="ECO:0000259" key="8">
    <source>
        <dbReference type="SMART" id="SM00082"/>
    </source>
</evidence>
<dbReference type="Pfam" id="PF13855">
    <property type="entry name" value="LRR_8"/>
    <property type="match status" value="1"/>
</dbReference>
<dbReference type="InterPro" id="IPR051295">
    <property type="entry name" value="LGI_related"/>
</dbReference>
<dbReference type="GeneTree" id="ENSGT00940000157294"/>
<dbReference type="Pfam" id="PF03736">
    <property type="entry name" value="EPTP"/>
    <property type="match status" value="6"/>
</dbReference>
<dbReference type="PANTHER" id="PTHR24367:SF21">
    <property type="entry name" value="LEUCINE-RICH REPEAT LGI FAMILY MEMBER 2"/>
    <property type="match status" value="1"/>
</dbReference>
<keyword evidence="10" id="KW-1185">Reference proteome</keyword>
<dbReference type="InterPro" id="IPR005492">
    <property type="entry name" value="EPTP"/>
</dbReference>
<dbReference type="InterPro" id="IPR000483">
    <property type="entry name" value="Cys-rich_flank_reg_C"/>
</dbReference>
<dbReference type="GO" id="GO:0005615">
    <property type="term" value="C:extracellular space"/>
    <property type="evidence" value="ECO:0007669"/>
    <property type="project" value="TreeGrafter"/>
</dbReference>
<dbReference type="SMART" id="SM00369">
    <property type="entry name" value="LRR_TYP"/>
    <property type="match status" value="3"/>
</dbReference>
<evidence type="ECO:0000313" key="9">
    <source>
        <dbReference type="Ensembl" id="ENSSLDP00000006530.1"/>
    </source>
</evidence>
<evidence type="ECO:0000313" key="10">
    <source>
        <dbReference type="Proteomes" id="UP000261360"/>
    </source>
</evidence>